<dbReference type="PANTHER" id="PTHR31672">
    <property type="entry name" value="BNACNNG10540D PROTEIN"/>
    <property type="match status" value="1"/>
</dbReference>
<name>A0A4S8IPS4_MUSBA</name>
<dbReference type="Proteomes" id="UP000317650">
    <property type="component" value="Chromosome 6"/>
</dbReference>
<dbReference type="SMART" id="SM00256">
    <property type="entry name" value="FBOX"/>
    <property type="match status" value="1"/>
</dbReference>
<dbReference type="Pfam" id="PF00646">
    <property type="entry name" value="F-box"/>
    <property type="match status" value="1"/>
</dbReference>
<feature type="domain" description="F-box" evidence="1">
    <location>
        <begin position="20"/>
        <end position="71"/>
    </location>
</feature>
<dbReference type="SUPFAM" id="SSF81383">
    <property type="entry name" value="F-box domain"/>
    <property type="match status" value="1"/>
</dbReference>
<protein>
    <recommendedName>
        <fullName evidence="1">F-box domain-containing protein</fullName>
    </recommendedName>
</protein>
<dbReference type="Pfam" id="PF07734">
    <property type="entry name" value="FBA_1"/>
    <property type="match status" value="1"/>
</dbReference>
<dbReference type="InterPro" id="IPR017451">
    <property type="entry name" value="F-box-assoc_interact_dom"/>
</dbReference>
<keyword evidence="3" id="KW-1185">Reference proteome</keyword>
<dbReference type="InterPro" id="IPR036047">
    <property type="entry name" value="F-box-like_dom_sf"/>
</dbReference>
<evidence type="ECO:0000313" key="3">
    <source>
        <dbReference type="Proteomes" id="UP000317650"/>
    </source>
</evidence>
<accession>A0A4S8IPS4</accession>
<reference evidence="2 3" key="1">
    <citation type="journal article" date="2019" name="Nat. Plants">
        <title>Genome sequencing of Musa balbisiana reveals subgenome evolution and function divergence in polyploid bananas.</title>
        <authorList>
            <person name="Yao X."/>
        </authorList>
    </citation>
    <scope>NUCLEOTIDE SEQUENCE [LARGE SCALE GENOMIC DNA]</scope>
    <source>
        <strain evidence="3">cv. DH-PKW</strain>
        <tissue evidence="2">Leaves</tissue>
    </source>
</reference>
<dbReference type="InterPro" id="IPR006527">
    <property type="entry name" value="F-box-assoc_dom_typ1"/>
</dbReference>
<dbReference type="InterPro" id="IPR050796">
    <property type="entry name" value="SCF_F-box_component"/>
</dbReference>
<evidence type="ECO:0000313" key="2">
    <source>
        <dbReference type="EMBL" id="THU50531.1"/>
    </source>
</evidence>
<dbReference type="InterPro" id="IPR001810">
    <property type="entry name" value="F-box_dom"/>
</dbReference>
<dbReference type="SUPFAM" id="SSF50965">
    <property type="entry name" value="Galactose oxidase, central domain"/>
    <property type="match status" value="1"/>
</dbReference>
<dbReference type="AlphaFoldDB" id="A0A4S8IPS4"/>
<comment type="caution">
    <text evidence="2">The sequence shown here is derived from an EMBL/GenBank/DDBJ whole genome shotgun (WGS) entry which is preliminary data.</text>
</comment>
<dbReference type="Gene3D" id="1.20.1280.50">
    <property type="match status" value="1"/>
</dbReference>
<sequence length="388" mass="43721">MTSMHKNILSIDFVGQEKPGTRSCQLPDDVLAEILSYLPAKTFFRLLFVCKTFHQLSSDSRFLLSQSYRSKAISGFFVKCYTTFRSFLLVDPSADVPRTSREFLSKNNAFILGSAGGLVFVLHENDGSSNATLYVFNPARRTRCHLPTPSGECSRGGIAVGFMNDGDGVTKDYKLVYLSPTCEWSSLHHCRVYDSVAKTWTMDKHLDFGGREIDYDHPVVCGETVFWASDLGSYMKINPYVVAFDMRTECTKIIALPKRRTIDSSDIIGIAKWEGKSLCLIHYRRFSQVFAVWLLEKRSNGVIVWVKKHEISLTRMGFKEAAGYVSSVTLSEVAATTLLVFTVYDEVHGYSMKDGEIKKLASLGFYYSSLIPYSNTLRPCGQQEELLE</sequence>
<dbReference type="NCBIfam" id="TIGR01640">
    <property type="entry name" value="F_box_assoc_1"/>
    <property type="match status" value="1"/>
</dbReference>
<dbReference type="InterPro" id="IPR011043">
    <property type="entry name" value="Gal_Oxase/kelch_b-propeller"/>
</dbReference>
<gene>
    <name evidence="2" type="ORF">C4D60_Mb06t21210</name>
</gene>
<organism evidence="2 3">
    <name type="scientific">Musa balbisiana</name>
    <name type="common">Banana</name>
    <dbReference type="NCBI Taxonomy" id="52838"/>
    <lineage>
        <taxon>Eukaryota</taxon>
        <taxon>Viridiplantae</taxon>
        <taxon>Streptophyta</taxon>
        <taxon>Embryophyta</taxon>
        <taxon>Tracheophyta</taxon>
        <taxon>Spermatophyta</taxon>
        <taxon>Magnoliopsida</taxon>
        <taxon>Liliopsida</taxon>
        <taxon>Zingiberales</taxon>
        <taxon>Musaceae</taxon>
        <taxon>Musa</taxon>
    </lineage>
</organism>
<dbReference type="EMBL" id="PYDT01000009">
    <property type="protein sequence ID" value="THU50531.1"/>
    <property type="molecule type" value="Genomic_DNA"/>
</dbReference>
<proteinExistence type="predicted"/>
<evidence type="ECO:0000259" key="1">
    <source>
        <dbReference type="PROSITE" id="PS50181"/>
    </source>
</evidence>
<dbReference type="PROSITE" id="PS50181">
    <property type="entry name" value="FBOX"/>
    <property type="match status" value="1"/>
</dbReference>
<dbReference type="STRING" id="52838.A0A4S8IPS4"/>
<dbReference type="PANTHER" id="PTHR31672:SF13">
    <property type="entry name" value="F-BOX PROTEIN CPR30-LIKE"/>
    <property type="match status" value="1"/>
</dbReference>